<dbReference type="KEGG" id="rdi:CMV14_14810"/>
<organism evidence="1 2">
    <name type="scientific">Rhizorhabdus dicambivorans</name>
    <dbReference type="NCBI Taxonomy" id="1850238"/>
    <lineage>
        <taxon>Bacteria</taxon>
        <taxon>Pseudomonadati</taxon>
        <taxon>Pseudomonadota</taxon>
        <taxon>Alphaproteobacteria</taxon>
        <taxon>Sphingomonadales</taxon>
        <taxon>Sphingomonadaceae</taxon>
        <taxon>Rhizorhabdus</taxon>
    </lineage>
</organism>
<dbReference type="InterPro" id="IPR021322">
    <property type="entry name" value="DUF2924"/>
</dbReference>
<dbReference type="Pfam" id="PF11149">
    <property type="entry name" value="DUF2924"/>
    <property type="match status" value="1"/>
</dbReference>
<dbReference type="OrthoDB" id="284135at2"/>
<reference evidence="1 2" key="1">
    <citation type="submission" date="2017-09" db="EMBL/GenBank/DDBJ databases">
        <title>The Catabolism of 3,6-Dichlorosalicylic acid is Initiated by the Cytochrome P450 Monooxygenase DsmABC in Rhizorhabdus dicambivorans Ndbn-20.</title>
        <authorList>
            <person name="Na L."/>
        </authorList>
    </citation>
    <scope>NUCLEOTIDE SEQUENCE [LARGE SCALE GENOMIC DNA]</scope>
    <source>
        <strain evidence="1 2">Ndbn-20m</strain>
    </source>
</reference>
<evidence type="ECO:0000313" key="1">
    <source>
        <dbReference type="EMBL" id="PCE41860.1"/>
    </source>
</evidence>
<protein>
    <submittedName>
        <fullName evidence="1">DUF2924 domain-containing protein</fullName>
    </submittedName>
</protein>
<gene>
    <name evidence="1" type="ORF">COO09_12565</name>
</gene>
<evidence type="ECO:0000313" key="2">
    <source>
        <dbReference type="Proteomes" id="UP000218934"/>
    </source>
</evidence>
<sequence length="150" mass="16673">MSNKLDQRLAALATMSPAQLREEWLSTFDEEAPDVPPSLLCRVLAYRLQEESLGGLSVQAQRMLVIVADGVTPLPEPEIRLKPGSRLLREWNGKLHTVMVDEDGFDFNGQRFASLSHVAREITGAHWSGPRFFGLKRRQPPPSRGAAARG</sequence>
<name>A0A2A4FVV8_9SPHN</name>
<dbReference type="EMBL" id="NWUF01000011">
    <property type="protein sequence ID" value="PCE41860.1"/>
    <property type="molecule type" value="Genomic_DNA"/>
</dbReference>
<dbReference type="Proteomes" id="UP000218934">
    <property type="component" value="Unassembled WGS sequence"/>
</dbReference>
<proteinExistence type="predicted"/>
<dbReference type="RefSeq" id="WP_066962836.1">
    <property type="nucleotide sequence ID" value="NZ_CP023449.1"/>
</dbReference>
<keyword evidence="2" id="KW-1185">Reference proteome</keyword>
<accession>A0A2A4FVV8</accession>
<dbReference type="AlphaFoldDB" id="A0A2A4FVV8"/>
<comment type="caution">
    <text evidence="1">The sequence shown here is derived from an EMBL/GenBank/DDBJ whole genome shotgun (WGS) entry which is preliminary data.</text>
</comment>